<keyword evidence="1" id="KW-1185">Reference proteome</keyword>
<sequence length="143" mass="16365">MVWKLMRLWGAAAVNSAGTEDALNKKSVGWARNGSVHVYDTACWFFGCSGLHLLNFRSFQSHMIVELFWLLVLGGSCSIKGNNMGHDHGPKIPPYTTYDNYREIPQLRAHEERLARIGLKDPWIRFRRVIYVSPLIILDADDF</sequence>
<dbReference type="AlphaFoldDB" id="A0A915PD66"/>
<reference evidence="2" key="1">
    <citation type="submission" date="2022-11" db="UniProtKB">
        <authorList>
            <consortium name="WormBaseParasite"/>
        </authorList>
    </citation>
    <scope>IDENTIFICATION</scope>
</reference>
<accession>A0A915PD66</accession>
<evidence type="ECO:0000313" key="2">
    <source>
        <dbReference type="WBParaSite" id="sdigi.contig1135.g10216.t1"/>
    </source>
</evidence>
<proteinExistence type="predicted"/>
<protein>
    <submittedName>
        <fullName evidence="2">Uncharacterized protein</fullName>
    </submittedName>
</protein>
<dbReference type="Proteomes" id="UP000887581">
    <property type="component" value="Unplaced"/>
</dbReference>
<organism evidence="1 2">
    <name type="scientific">Setaria digitata</name>
    <dbReference type="NCBI Taxonomy" id="48799"/>
    <lineage>
        <taxon>Eukaryota</taxon>
        <taxon>Metazoa</taxon>
        <taxon>Ecdysozoa</taxon>
        <taxon>Nematoda</taxon>
        <taxon>Chromadorea</taxon>
        <taxon>Rhabditida</taxon>
        <taxon>Spirurina</taxon>
        <taxon>Spiruromorpha</taxon>
        <taxon>Filarioidea</taxon>
        <taxon>Setariidae</taxon>
        <taxon>Setaria</taxon>
    </lineage>
</organism>
<name>A0A915PD66_9BILA</name>
<evidence type="ECO:0000313" key="1">
    <source>
        <dbReference type="Proteomes" id="UP000887581"/>
    </source>
</evidence>
<dbReference type="WBParaSite" id="sdigi.contig1135.g10216.t1">
    <property type="protein sequence ID" value="sdigi.contig1135.g10216.t1"/>
    <property type="gene ID" value="sdigi.contig1135.g10216"/>
</dbReference>